<proteinExistence type="predicted"/>
<sequence length="131" mass="14812">MGREGVKWVMEELRICVKDSIPSDETGFGLRVFGKGTSQKNMRMLVGLISDRSLVVIIRSSRINKLLNLLPHGTINNMQIGETHNHTQKSTYVEAIGVKIGNRENLKVRRPPRAHEVINGKPVVVFTRKRL</sequence>
<organism evidence="1 2">
    <name type="scientific">Anisodus tanguticus</name>
    <dbReference type="NCBI Taxonomy" id="243964"/>
    <lineage>
        <taxon>Eukaryota</taxon>
        <taxon>Viridiplantae</taxon>
        <taxon>Streptophyta</taxon>
        <taxon>Embryophyta</taxon>
        <taxon>Tracheophyta</taxon>
        <taxon>Spermatophyta</taxon>
        <taxon>Magnoliopsida</taxon>
        <taxon>eudicotyledons</taxon>
        <taxon>Gunneridae</taxon>
        <taxon>Pentapetalae</taxon>
        <taxon>asterids</taxon>
        <taxon>lamiids</taxon>
        <taxon>Solanales</taxon>
        <taxon>Solanaceae</taxon>
        <taxon>Solanoideae</taxon>
        <taxon>Hyoscyameae</taxon>
        <taxon>Anisodus</taxon>
    </lineage>
</organism>
<dbReference type="AlphaFoldDB" id="A0AAE1S0D8"/>
<evidence type="ECO:0000313" key="2">
    <source>
        <dbReference type="Proteomes" id="UP001291623"/>
    </source>
</evidence>
<accession>A0AAE1S0D8</accession>
<gene>
    <name evidence="1" type="ORF">RND71_019360</name>
</gene>
<evidence type="ECO:0000313" key="1">
    <source>
        <dbReference type="EMBL" id="KAK4360408.1"/>
    </source>
</evidence>
<keyword evidence="2" id="KW-1185">Reference proteome</keyword>
<comment type="caution">
    <text evidence="1">The sequence shown here is derived from an EMBL/GenBank/DDBJ whole genome shotgun (WGS) entry which is preliminary data.</text>
</comment>
<protein>
    <submittedName>
        <fullName evidence="1">Uncharacterized protein</fullName>
    </submittedName>
</protein>
<name>A0AAE1S0D8_9SOLA</name>
<reference evidence="1" key="1">
    <citation type="submission" date="2023-12" db="EMBL/GenBank/DDBJ databases">
        <title>Genome assembly of Anisodus tanguticus.</title>
        <authorList>
            <person name="Wang Y.-J."/>
        </authorList>
    </citation>
    <scope>NUCLEOTIDE SEQUENCE</scope>
    <source>
        <strain evidence="1">KB-2021</strain>
        <tissue evidence="1">Leaf</tissue>
    </source>
</reference>
<dbReference type="EMBL" id="JAVYJV010000010">
    <property type="protein sequence ID" value="KAK4360408.1"/>
    <property type="molecule type" value="Genomic_DNA"/>
</dbReference>
<dbReference type="Proteomes" id="UP001291623">
    <property type="component" value="Unassembled WGS sequence"/>
</dbReference>